<gene>
    <name evidence="13" type="primary">rsmE</name>
    <name evidence="13" type="ORF">CA12_03750</name>
</gene>
<sequence>MSESKPEMSAPRFYAPSPLAAGPLTLTGPEAKHLTAVLRLGPGDAAELFDGEGARAAATVQAVRGKGAKTAAELLCEAPVYADPPASPLTLAVAAPKGDRFRWLIEKATELGVARIVPLICERSTVDPGGGKLDKLRATALAACKQCRRDRLPEIADPLPFAAFLEQGLPTTLFHVTGDRFAPPAPGPYAILIGPEGGFTEEEVTLATASGARIAALPTPILRTETAAIAAAAVFAAAS</sequence>
<keyword evidence="3 10" id="KW-0963">Cytoplasm</keyword>
<dbReference type="InterPro" id="IPR046886">
    <property type="entry name" value="RsmE_MTase_dom"/>
</dbReference>
<keyword evidence="14" id="KW-1185">Reference proteome</keyword>
<dbReference type="InterPro" id="IPR029028">
    <property type="entry name" value="Alpha/beta_knot_MTases"/>
</dbReference>
<accession>A0A517P4K7</accession>
<keyword evidence="7 10" id="KW-0949">S-adenosyl-L-methionine</keyword>
<dbReference type="SUPFAM" id="SSF88697">
    <property type="entry name" value="PUA domain-like"/>
    <property type="match status" value="1"/>
</dbReference>
<dbReference type="InterPro" id="IPR046887">
    <property type="entry name" value="RsmE_PUA-like"/>
</dbReference>
<dbReference type="EC" id="2.1.1.193" evidence="10"/>
<dbReference type="GO" id="GO:0070475">
    <property type="term" value="P:rRNA base methylation"/>
    <property type="evidence" value="ECO:0007669"/>
    <property type="project" value="TreeGrafter"/>
</dbReference>
<dbReference type="PANTHER" id="PTHR30027:SF3">
    <property type="entry name" value="16S RRNA (URACIL(1498)-N(3))-METHYLTRANSFERASE"/>
    <property type="match status" value="1"/>
</dbReference>
<dbReference type="GO" id="GO:0070042">
    <property type="term" value="F:rRNA (uridine-N3-)-methyltransferase activity"/>
    <property type="evidence" value="ECO:0007669"/>
    <property type="project" value="TreeGrafter"/>
</dbReference>
<evidence type="ECO:0000256" key="5">
    <source>
        <dbReference type="ARBA" id="ARBA00022603"/>
    </source>
</evidence>
<evidence type="ECO:0000256" key="3">
    <source>
        <dbReference type="ARBA" id="ARBA00022490"/>
    </source>
</evidence>
<evidence type="ECO:0000256" key="1">
    <source>
        <dbReference type="ARBA" id="ARBA00004496"/>
    </source>
</evidence>
<keyword evidence="5 10" id="KW-0489">Methyltransferase</keyword>
<evidence type="ECO:0000256" key="9">
    <source>
        <dbReference type="ARBA" id="ARBA00047944"/>
    </source>
</evidence>
<dbReference type="KEGG" id="acaf:CA12_03750"/>
<feature type="domain" description="Ribosomal RNA small subunit methyltransferase E PUA-like" evidence="12">
    <location>
        <begin position="26"/>
        <end position="67"/>
    </location>
</feature>
<dbReference type="NCBIfam" id="TIGR00046">
    <property type="entry name" value="RsmE family RNA methyltransferase"/>
    <property type="match status" value="1"/>
</dbReference>
<organism evidence="13 14">
    <name type="scientific">Alienimonas californiensis</name>
    <dbReference type="NCBI Taxonomy" id="2527989"/>
    <lineage>
        <taxon>Bacteria</taxon>
        <taxon>Pseudomonadati</taxon>
        <taxon>Planctomycetota</taxon>
        <taxon>Planctomycetia</taxon>
        <taxon>Planctomycetales</taxon>
        <taxon>Planctomycetaceae</taxon>
        <taxon>Alienimonas</taxon>
    </lineage>
</organism>
<evidence type="ECO:0000256" key="10">
    <source>
        <dbReference type="PIRNR" id="PIRNR015601"/>
    </source>
</evidence>
<dbReference type="PANTHER" id="PTHR30027">
    <property type="entry name" value="RIBOSOMAL RNA SMALL SUBUNIT METHYLTRANSFERASE E"/>
    <property type="match status" value="1"/>
</dbReference>
<dbReference type="PIRSF" id="PIRSF015601">
    <property type="entry name" value="MTase_slr0722"/>
    <property type="match status" value="1"/>
</dbReference>
<evidence type="ECO:0000259" key="12">
    <source>
        <dbReference type="Pfam" id="PF20260"/>
    </source>
</evidence>
<dbReference type="InterPro" id="IPR015947">
    <property type="entry name" value="PUA-like_sf"/>
</dbReference>
<comment type="similarity">
    <text evidence="2 10">Belongs to the RNA methyltransferase RsmE family.</text>
</comment>
<dbReference type="SUPFAM" id="SSF75217">
    <property type="entry name" value="alpha/beta knot"/>
    <property type="match status" value="1"/>
</dbReference>
<dbReference type="EMBL" id="CP036265">
    <property type="protein sequence ID" value="QDT14303.1"/>
    <property type="molecule type" value="Genomic_DNA"/>
</dbReference>
<evidence type="ECO:0000313" key="13">
    <source>
        <dbReference type="EMBL" id="QDT14303.1"/>
    </source>
</evidence>
<dbReference type="AlphaFoldDB" id="A0A517P4K7"/>
<evidence type="ECO:0000256" key="7">
    <source>
        <dbReference type="ARBA" id="ARBA00022691"/>
    </source>
</evidence>
<dbReference type="Pfam" id="PF20260">
    <property type="entry name" value="PUA_4"/>
    <property type="match status" value="1"/>
</dbReference>
<keyword evidence="4 10" id="KW-0698">rRNA processing</keyword>
<reference evidence="13 14" key="1">
    <citation type="submission" date="2019-02" db="EMBL/GenBank/DDBJ databases">
        <title>Deep-cultivation of Planctomycetes and their phenomic and genomic characterization uncovers novel biology.</title>
        <authorList>
            <person name="Wiegand S."/>
            <person name="Jogler M."/>
            <person name="Boedeker C."/>
            <person name="Pinto D."/>
            <person name="Vollmers J."/>
            <person name="Rivas-Marin E."/>
            <person name="Kohn T."/>
            <person name="Peeters S.H."/>
            <person name="Heuer A."/>
            <person name="Rast P."/>
            <person name="Oberbeckmann S."/>
            <person name="Bunk B."/>
            <person name="Jeske O."/>
            <person name="Meyerdierks A."/>
            <person name="Storesund J.E."/>
            <person name="Kallscheuer N."/>
            <person name="Luecker S."/>
            <person name="Lage O.M."/>
            <person name="Pohl T."/>
            <person name="Merkel B.J."/>
            <person name="Hornburger P."/>
            <person name="Mueller R.-W."/>
            <person name="Bruemmer F."/>
            <person name="Labrenz M."/>
            <person name="Spormann A.M."/>
            <person name="Op den Camp H."/>
            <person name="Overmann J."/>
            <person name="Amann R."/>
            <person name="Jetten M.S.M."/>
            <person name="Mascher T."/>
            <person name="Medema M.H."/>
            <person name="Devos D.P."/>
            <person name="Kaster A.-K."/>
            <person name="Ovreas L."/>
            <person name="Rohde M."/>
            <person name="Galperin M.Y."/>
            <person name="Jogler C."/>
        </authorList>
    </citation>
    <scope>NUCLEOTIDE SEQUENCE [LARGE SCALE GENOMIC DNA]</scope>
    <source>
        <strain evidence="13 14">CA12</strain>
    </source>
</reference>
<dbReference type="GO" id="GO:0005737">
    <property type="term" value="C:cytoplasm"/>
    <property type="evidence" value="ECO:0007669"/>
    <property type="project" value="UniProtKB-SubCell"/>
</dbReference>
<feature type="domain" description="Ribosomal RNA small subunit methyltransferase E methyltransferase" evidence="11">
    <location>
        <begin position="88"/>
        <end position="235"/>
    </location>
</feature>
<dbReference type="InterPro" id="IPR006700">
    <property type="entry name" value="RsmE"/>
</dbReference>
<protein>
    <recommendedName>
        <fullName evidence="10">Ribosomal RNA small subunit methyltransferase E</fullName>
        <ecNumber evidence="10">2.1.1.193</ecNumber>
    </recommendedName>
</protein>
<dbReference type="InterPro" id="IPR029026">
    <property type="entry name" value="tRNA_m1G_MTases_N"/>
</dbReference>
<evidence type="ECO:0000256" key="8">
    <source>
        <dbReference type="ARBA" id="ARBA00025699"/>
    </source>
</evidence>
<evidence type="ECO:0000256" key="6">
    <source>
        <dbReference type="ARBA" id="ARBA00022679"/>
    </source>
</evidence>
<evidence type="ECO:0000256" key="2">
    <source>
        <dbReference type="ARBA" id="ARBA00005528"/>
    </source>
</evidence>
<comment type="function">
    <text evidence="8 10">Specifically methylates the N3 position of the uracil ring of uridine 1498 (m3U1498) in 16S rRNA. Acts on the fully assembled 30S ribosomal subunit.</text>
</comment>
<dbReference type="CDD" id="cd18084">
    <property type="entry name" value="RsmE-like"/>
    <property type="match status" value="1"/>
</dbReference>
<comment type="subcellular location">
    <subcellularLocation>
        <location evidence="1 10">Cytoplasm</location>
    </subcellularLocation>
</comment>
<evidence type="ECO:0000259" key="11">
    <source>
        <dbReference type="Pfam" id="PF04452"/>
    </source>
</evidence>
<name>A0A517P4K7_9PLAN</name>
<evidence type="ECO:0000256" key="4">
    <source>
        <dbReference type="ARBA" id="ARBA00022552"/>
    </source>
</evidence>
<comment type="catalytic activity">
    <reaction evidence="9 10">
        <text>uridine(1498) in 16S rRNA + S-adenosyl-L-methionine = N(3)-methyluridine(1498) in 16S rRNA + S-adenosyl-L-homocysteine + H(+)</text>
        <dbReference type="Rhea" id="RHEA:42920"/>
        <dbReference type="Rhea" id="RHEA-COMP:10283"/>
        <dbReference type="Rhea" id="RHEA-COMP:10284"/>
        <dbReference type="ChEBI" id="CHEBI:15378"/>
        <dbReference type="ChEBI" id="CHEBI:57856"/>
        <dbReference type="ChEBI" id="CHEBI:59789"/>
        <dbReference type="ChEBI" id="CHEBI:65315"/>
        <dbReference type="ChEBI" id="CHEBI:74502"/>
        <dbReference type="EC" id="2.1.1.193"/>
    </reaction>
</comment>
<dbReference type="Pfam" id="PF04452">
    <property type="entry name" value="Methyltrans_RNA"/>
    <property type="match status" value="1"/>
</dbReference>
<proteinExistence type="inferred from homology"/>
<dbReference type="Gene3D" id="3.40.1280.10">
    <property type="match status" value="1"/>
</dbReference>
<keyword evidence="6 10" id="KW-0808">Transferase</keyword>
<evidence type="ECO:0000313" key="14">
    <source>
        <dbReference type="Proteomes" id="UP000318741"/>
    </source>
</evidence>
<dbReference type="Proteomes" id="UP000318741">
    <property type="component" value="Chromosome"/>
</dbReference>